<dbReference type="EMBL" id="BSST01000001">
    <property type="protein sequence ID" value="GLX77741.1"/>
    <property type="molecule type" value="Genomic_DNA"/>
</dbReference>
<keyword evidence="5" id="KW-0560">Oxidoreductase</keyword>
<dbReference type="Pfam" id="PF00732">
    <property type="entry name" value="GMC_oxred_N"/>
    <property type="match status" value="1"/>
</dbReference>
<evidence type="ECO:0000256" key="3">
    <source>
        <dbReference type="ARBA" id="ARBA00022630"/>
    </source>
</evidence>
<evidence type="ECO:0000313" key="7">
    <source>
        <dbReference type="EMBL" id="GLX77741.1"/>
    </source>
</evidence>
<keyword evidence="3" id="KW-0285">Flavoprotein</keyword>
<gene>
    <name evidence="7" type="ORF">tinsulaeT_10810</name>
</gene>
<protein>
    <submittedName>
        <fullName evidence="7">Gluconate dehydrogenase</fullName>
    </submittedName>
</protein>
<evidence type="ECO:0000256" key="5">
    <source>
        <dbReference type="ARBA" id="ARBA00023002"/>
    </source>
</evidence>
<comment type="similarity">
    <text evidence="2">Belongs to the GMC oxidoreductase family.</text>
</comment>
<evidence type="ECO:0000256" key="2">
    <source>
        <dbReference type="ARBA" id="ARBA00010790"/>
    </source>
</evidence>
<evidence type="ECO:0000259" key="6">
    <source>
        <dbReference type="PROSITE" id="PS51379"/>
    </source>
</evidence>
<dbReference type="SUPFAM" id="SSF51905">
    <property type="entry name" value="FAD/NAD(P)-binding domain"/>
    <property type="match status" value="1"/>
</dbReference>
<dbReference type="PROSITE" id="PS51379">
    <property type="entry name" value="4FE4S_FER_2"/>
    <property type="match status" value="1"/>
</dbReference>
<comment type="cofactor">
    <cofactor evidence="1">
        <name>FAD</name>
        <dbReference type="ChEBI" id="CHEBI:57692"/>
    </cofactor>
</comment>
<name>A0ABQ6GPC8_9GAMM</name>
<dbReference type="PANTHER" id="PTHR42784:SF1">
    <property type="entry name" value="PYRANOSE 2-OXIDASE"/>
    <property type="match status" value="1"/>
</dbReference>
<reference evidence="7 8" key="1">
    <citation type="submission" date="2023-03" db="EMBL/GenBank/DDBJ databases">
        <title>Draft genome sequence of Thalassotalea insulae KCTC 62186T.</title>
        <authorList>
            <person name="Sawabe T."/>
        </authorList>
    </citation>
    <scope>NUCLEOTIDE SEQUENCE [LARGE SCALE GENOMIC DNA]</scope>
    <source>
        <strain evidence="7 8">KCTC 62186</strain>
    </source>
</reference>
<accession>A0ABQ6GPC8</accession>
<dbReference type="InterPro" id="IPR007867">
    <property type="entry name" value="GMC_OxRtase_C"/>
</dbReference>
<dbReference type="Proteomes" id="UP001157186">
    <property type="component" value="Unassembled WGS sequence"/>
</dbReference>
<comment type="caution">
    <text evidence="7">The sequence shown here is derived from an EMBL/GenBank/DDBJ whole genome shotgun (WGS) entry which is preliminary data.</text>
</comment>
<dbReference type="InterPro" id="IPR036188">
    <property type="entry name" value="FAD/NAD-bd_sf"/>
</dbReference>
<dbReference type="SUPFAM" id="SSF54373">
    <property type="entry name" value="FAD-linked reductases, C-terminal domain"/>
    <property type="match status" value="1"/>
</dbReference>
<keyword evidence="8" id="KW-1185">Reference proteome</keyword>
<dbReference type="InterPro" id="IPR051473">
    <property type="entry name" value="P2Ox-like"/>
</dbReference>
<dbReference type="Pfam" id="PF05199">
    <property type="entry name" value="GMC_oxred_C"/>
    <property type="match status" value="1"/>
</dbReference>
<dbReference type="RefSeq" id="WP_284243634.1">
    <property type="nucleotide sequence ID" value="NZ_BSST01000001.1"/>
</dbReference>
<dbReference type="Gene3D" id="3.50.50.60">
    <property type="entry name" value="FAD/NAD(P)-binding domain"/>
    <property type="match status" value="2"/>
</dbReference>
<sequence length="532" mass="58641">MSDIQKYDAIVVGAGAMGAVFAHELTEAGMTVLCIEKGPFYKDHEKEFIENELETFRFIWDYTGYKITGDAFDGGPNLGTQVGGGTLSWTAAAFRMFKHDFRFASKFGCPEGANTADWPINKRMLQPFYNKAEEQMGVSGEATVWDEQGTPLPPNPPMPIYPSSRQLQQGFANLGLRSHAGRVATNSQAYNGRSGCVNCGYCRSGCRTDAKYQADEVLIKPALRTGLLTLETHSVVTKVETNNSGRRATGISYANLNTGLTSQAEADFIILANNPFEIPRLLLSSVSDKHPNGIGNKYDQIGRNFYSHATCIGMGITPYELNTYVGHSMANVMSLDTCVNTERDDYIGGFTLLSLNGSGAGSLAAFPLHKLNGLALKEEMADYNKSMVAIAFIEGMPVESNRITVDWNNLDDLGMPQPHIHYEWHQNDRNAFAHATDKLNELMYAAGSTRTYTSELFESHPMGTMRMGWNPRKSATDRFGRVHGVKNIYISGGCLFPTGSSVNPTLTMHALALRSSKKIIKKWHRKQGDYHG</sequence>
<proteinExistence type="inferred from homology"/>
<organism evidence="7 8">
    <name type="scientific">Thalassotalea insulae</name>
    <dbReference type="NCBI Taxonomy" id="2056778"/>
    <lineage>
        <taxon>Bacteria</taxon>
        <taxon>Pseudomonadati</taxon>
        <taxon>Pseudomonadota</taxon>
        <taxon>Gammaproteobacteria</taxon>
        <taxon>Alteromonadales</taxon>
        <taxon>Colwelliaceae</taxon>
        <taxon>Thalassotalea</taxon>
    </lineage>
</organism>
<keyword evidence="4" id="KW-0274">FAD</keyword>
<evidence type="ECO:0000256" key="1">
    <source>
        <dbReference type="ARBA" id="ARBA00001974"/>
    </source>
</evidence>
<evidence type="ECO:0000313" key="8">
    <source>
        <dbReference type="Proteomes" id="UP001157186"/>
    </source>
</evidence>
<dbReference type="InterPro" id="IPR000172">
    <property type="entry name" value="GMC_OxRdtase_N"/>
</dbReference>
<feature type="domain" description="4Fe-4S ferredoxin-type" evidence="6">
    <location>
        <begin position="186"/>
        <end position="216"/>
    </location>
</feature>
<evidence type="ECO:0000256" key="4">
    <source>
        <dbReference type="ARBA" id="ARBA00022827"/>
    </source>
</evidence>
<dbReference type="InterPro" id="IPR017896">
    <property type="entry name" value="4Fe4S_Fe-S-bd"/>
</dbReference>
<dbReference type="PANTHER" id="PTHR42784">
    <property type="entry name" value="PYRANOSE 2-OXIDASE"/>
    <property type="match status" value="1"/>
</dbReference>